<dbReference type="OrthoDB" id="2985014at2759"/>
<evidence type="ECO:0000313" key="3">
    <source>
        <dbReference type="Proteomes" id="UP000799778"/>
    </source>
</evidence>
<organism evidence="2 3">
    <name type="scientific">Aaosphaeria arxii CBS 175.79</name>
    <dbReference type="NCBI Taxonomy" id="1450172"/>
    <lineage>
        <taxon>Eukaryota</taxon>
        <taxon>Fungi</taxon>
        <taxon>Dikarya</taxon>
        <taxon>Ascomycota</taxon>
        <taxon>Pezizomycotina</taxon>
        <taxon>Dothideomycetes</taxon>
        <taxon>Pleosporomycetidae</taxon>
        <taxon>Pleosporales</taxon>
        <taxon>Pleosporales incertae sedis</taxon>
        <taxon>Aaosphaeria</taxon>
    </lineage>
</organism>
<feature type="compositionally biased region" description="Polar residues" evidence="1">
    <location>
        <begin position="242"/>
        <end position="252"/>
    </location>
</feature>
<feature type="compositionally biased region" description="Low complexity" evidence="1">
    <location>
        <begin position="218"/>
        <end position="241"/>
    </location>
</feature>
<dbReference type="EMBL" id="ML978071">
    <property type="protein sequence ID" value="KAF2014075.1"/>
    <property type="molecule type" value="Genomic_DNA"/>
</dbReference>
<dbReference type="GeneID" id="54286050"/>
<evidence type="ECO:0008006" key="4">
    <source>
        <dbReference type="Google" id="ProtNLM"/>
    </source>
</evidence>
<name>A0A6A5XLD2_9PLEO</name>
<protein>
    <recommendedName>
        <fullName evidence="4">BZIP domain-containing protein</fullName>
    </recommendedName>
</protein>
<proteinExistence type="predicted"/>
<feature type="region of interest" description="Disordered" evidence="1">
    <location>
        <begin position="218"/>
        <end position="262"/>
    </location>
</feature>
<dbReference type="RefSeq" id="XP_033382414.1">
    <property type="nucleotide sequence ID" value="XM_033528653.1"/>
</dbReference>
<gene>
    <name evidence="2" type="ORF">BU24DRAFT_425069</name>
</gene>
<dbReference type="AlphaFoldDB" id="A0A6A5XLD2"/>
<evidence type="ECO:0000256" key="1">
    <source>
        <dbReference type="SAM" id="MobiDB-lite"/>
    </source>
</evidence>
<keyword evidence="3" id="KW-1185">Reference proteome</keyword>
<dbReference type="CDD" id="cd14688">
    <property type="entry name" value="bZIP_YAP"/>
    <property type="match status" value="1"/>
</dbReference>
<dbReference type="PANTHER" id="PTHR37012">
    <property type="entry name" value="B-ZIP TRANSCRIPTION FACTOR (EUROFUNG)-RELATED"/>
    <property type="match status" value="1"/>
</dbReference>
<dbReference type="InterPro" id="IPR021833">
    <property type="entry name" value="DUF3425"/>
</dbReference>
<dbReference type="PANTHER" id="PTHR37012:SF2">
    <property type="entry name" value="BZIP DOMAIN-CONTAINING PROTEIN-RELATED"/>
    <property type="match status" value="1"/>
</dbReference>
<accession>A0A6A5XLD2</accession>
<evidence type="ECO:0000313" key="2">
    <source>
        <dbReference type="EMBL" id="KAF2014075.1"/>
    </source>
</evidence>
<dbReference type="Proteomes" id="UP000799778">
    <property type="component" value="Unassembled WGS sequence"/>
</dbReference>
<sequence length="508" mass="56838">MNNSEVEGDVPRGKKRTRAIANLTEEQLQHKRNVDRKAQRAFRQRTKDSICSLELQIENLQKAADERQVRFQDELSSLRESNTALLQCLERITDLAFATTRSMTQAINNDGMPSVEHSRAKSSAESSPSCQGNSPQVPAADELDVTPGNNTDDTFHPNIVPSDAPRSPTSHLEIETLHERTLSICHDSSAQQRIHDYGPNPHTPYVFSYESSAIHPTLPTSATATGSPSSGISHSGSNQRSATSMDVASLTPSGYHGAPADNNDYHPHIVSVSLGPDRSAIDGTSELYPNAWKNSVFTILPTHVPPTCPLDEILHNFLRARRDMLTQGLPAESVMGSPNPTVKALLDTTMASSVHPICGVMSEVLSTFPHVDQPEKLAFFYLMFKTMRWQISPSKDSYLAMPPWLRPTVTQVTVPHAFWIDNIPWPGVRDMLIEKPEDHTFEMFSQYYSQNVRVNWKFDSRDALSNIENEAVLHSIFEKHISNLKNWTVLPEFQRRFPAMTPAIYSRD</sequence>
<reference evidence="2" key="1">
    <citation type="journal article" date="2020" name="Stud. Mycol.">
        <title>101 Dothideomycetes genomes: a test case for predicting lifestyles and emergence of pathogens.</title>
        <authorList>
            <person name="Haridas S."/>
            <person name="Albert R."/>
            <person name="Binder M."/>
            <person name="Bloem J."/>
            <person name="Labutti K."/>
            <person name="Salamov A."/>
            <person name="Andreopoulos B."/>
            <person name="Baker S."/>
            <person name="Barry K."/>
            <person name="Bills G."/>
            <person name="Bluhm B."/>
            <person name="Cannon C."/>
            <person name="Castanera R."/>
            <person name="Culley D."/>
            <person name="Daum C."/>
            <person name="Ezra D."/>
            <person name="Gonzalez J."/>
            <person name="Henrissat B."/>
            <person name="Kuo A."/>
            <person name="Liang C."/>
            <person name="Lipzen A."/>
            <person name="Lutzoni F."/>
            <person name="Magnuson J."/>
            <person name="Mondo S."/>
            <person name="Nolan M."/>
            <person name="Ohm R."/>
            <person name="Pangilinan J."/>
            <person name="Park H.-J."/>
            <person name="Ramirez L."/>
            <person name="Alfaro M."/>
            <person name="Sun H."/>
            <person name="Tritt A."/>
            <person name="Yoshinaga Y."/>
            <person name="Zwiers L.-H."/>
            <person name="Turgeon B."/>
            <person name="Goodwin S."/>
            <person name="Spatafora J."/>
            <person name="Crous P."/>
            <person name="Grigoriev I."/>
        </authorList>
    </citation>
    <scope>NUCLEOTIDE SEQUENCE</scope>
    <source>
        <strain evidence="2">CBS 175.79</strain>
    </source>
</reference>
<feature type="region of interest" description="Disordered" evidence="1">
    <location>
        <begin position="107"/>
        <end position="169"/>
    </location>
</feature>
<dbReference type="Pfam" id="PF11905">
    <property type="entry name" value="DUF3425"/>
    <property type="match status" value="1"/>
</dbReference>